<dbReference type="KEGG" id="vg:7009157"/>
<dbReference type="EMBL" id="FJ230960">
    <property type="protein sequence ID" value="ACI91068.1"/>
    <property type="molecule type" value="Genomic_DNA"/>
</dbReference>
<organismHost>
    <name type="scientific">Bacillus subtilis</name>
    <dbReference type="NCBI Taxonomy" id="1423"/>
</organismHost>
<evidence type="ECO:0000313" key="1">
    <source>
        <dbReference type="EMBL" id="ACI91068.1"/>
    </source>
</evidence>
<proteinExistence type="predicted"/>
<protein>
    <submittedName>
        <fullName evidence="1">Gp34.24</fullName>
    </submittedName>
</protein>
<evidence type="ECO:0000313" key="2">
    <source>
        <dbReference type="Proteomes" id="UP000001590"/>
    </source>
</evidence>
<dbReference type="Proteomes" id="UP000001590">
    <property type="component" value="Segment"/>
</dbReference>
<organism evidence="1 2">
    <name type="scientific">Bacillus phage SP01</name>
    <name type="common">Bacteriophage SP01</name>
    <dbReference type="NCBI Taxonomy" id="2884427"/>
    <lineage>
        <taxon>Viruses</taxon>
        <taxon>Duplodnaviria</taxon>
        <taxon>Heunggongvirae</taxon>
        <taxon>Uroviricota</taxon>
        <taxon>Caudoviricetes</taxon>
        <taxon>Herelleviridae</taxon>
        <taxon>Spounavirinae</taxon>
        <taxon>Okubovirus</taxon>
        <taxon>Okubovirus SPO1</taxon>
    </lineage>
</organism>
<sequence length="129" mass="14987">MEKLHDAQYLTHDLIELTKAQSDALKNYFRHHDGDVYTAVGYICQNHGGLQGPGGAWGSLNEVPQSDLVQILLRGVYNVQPTYIQWLEERLEYFRGMEKEDKYETYGEVEILEEAIDRFQEAREQGTLY</sequence>
<accession>B6V2U1</accession>
<dbReference type="GeneID" id="7009157"/>
<dbReference type="RefSeq" id="YP_002300439.1">
    <property type="nucleotide sequence ID" value="NC_011421.1"/>
</dbReference>
<reference evidence="1 2" key="1">
    <citation type="journal article" date="2009" name="J. Mol. Biol.">
        <title>The genome of Bacillus subtilis bacteriophage SPO1.</title>
        <authorList>
            <person name="Stewart C.R."/>
            <person name="Casjens S.R."/>
            <person name="Cresawn S.G."/>
            <person name="Houtz J.M."/>
            <person name="Smith A.L."/>
            <person name="Ford M.E."/>
            <person name="Peebles C.L."/>
            <person name="Hatfull G.F."/>
            <person name="Hendrix R.W."/>
            <person name="Huang W.M."/>
            <person name="Pedulla M.L."/>
        </authorList>
    </citation>
    <scope>NUCLEOTIDE SEQUENCE [LARGE SCALE GENOMIC DNA]</scope>
</reference>
<gene>
    <name evidence="1" type="primary">34.24</name>
    <name evidence="1" type="ORF">SPO1_168</name>
</gene>
<keyword evidence="2" id="KW-1185">Reference proteome</keyword>
<name>B6V2U1_BPSP1</name>